<keyword evidence="4" id="KW-0223">Dioxygenase</keyword>
<reference evidence="8" key="1">
    <citation type="submission" date="2020-01" db="EMBL/GenBank/DDBJ databases">
        <authorList>
            <person name="Meier V. D."/>
            <person name="Meier V D."/>
        </authorList>
    </citation>
    <scope>NUCLEOTIDE SEQUENCE</scope>
    <source>
        <strain evidence="8">HLG_WM_MAG_06</strain>
    </source>
</reference>
<dbReference type="InterPro" id="IPR005123">
    <property type="entry name" value="Oxoglu/Fe-dep_dioxygenase_dom"/>
</dbReference>
<gene>
    <name evidence="8" type="ORF">HELGO_WM7473</name>
</gene>
<evidence type="ECO:0000256" key="2">
    <source>
        <dbReference type="ARBA" id="ARBA00022723"/>
    </source>
</evidence>
<evidence type="ECO:0000256" key="4">
    <source>
        <dbReference type="ARBA" id="ARBA00022964"/>
    </source>
</evidence>
<dbReference type="InterPro" id="IPR044862">
    <property type="entry name" value="Pro_4_hyd_alph_FE2OG_OXY"/>
</dbReference>
<dbReference type="Pfam" id="PF13640">
    <property type="entry name" value="2OG-FeII_Oxy_3"/>
    <property type="match status" value="1"/>
</dbReference>
<name>A0A6S6TCL8_9BACT</name>
<comment type="cofactor">
    <cofactor evidence="1">
        <name>L-ascorbate</name>
        <dbReference type="ChEBI" id="CHEBI:38290"/>
    </cofactor>
</comment>
<keyword evidence="3" id="KW-0847">Vitamin C</keyword>
<sequence>MTFIYKKLADNIFQVDNFLTQLECKEYIELAELNGMKKATINTSNGAVENNSVRNNTRFTYDSVEFSEELWKRMKRYLPKTFNARKVDSLNSRIQFYRYDVGQKFDWHVDGFYTPNPFTTSYFTFFVYLNDDFKGGGTSFKNIGTDEGFIDFTVQPKAGTALFFYHRYRHRGDEVIKGIKYAMRSDVLYSSGFGV</sequence>
<dbReference type="PANTHER" id="PTHR10869">
    <property type="entry name" value="PROLYL 4-HYDROXYLASE ALPHA SUBUNIT"/>
    <property type="match status" value="1"/>
</dbReference>
<protein>
    <recommendedName>
        <fullName evidence="7">Fe2OG dioxygenase domain-containing protein</fullName>
    </recommendedName>
</protein>
<evidence type="ECO:0000256" key="1">
    <source>
        <dbReference type="ARBA" id="ARBA00001961"/>
    </source>
</evidence>
<dbReference type="InterPro" id="IPR045054">
    <property type="entry name" value="P4HA-like"/>
</dbReference>
<evidence type="ECO:0000256" key="3">
    <source>
        <dbReference type="ARBA" id="ARBA00022896"/>
    </source>
</evidence>
<dbReference type="EMBL" id="CACVAP010000090">
    <property type="protein sequence ID" value="CAA6818592.1"/>
    <property type="molecule type" value="Genomic_DNA"/>
</dbReference>
<feature type="domain" description="Fe2OG dioxygenase" evidence="7">
    <location>
        <begin position="86"/>
        <end position="189"/>
    </location>
</feature>
<dbReference type="PANTHER" id="PTHR10869:SF236">
    <property type="entry name" value="PROLYL 4-HYDROXYLASE ALPHA SUBUNIT DOMAIN-CONTAINING PROTEIN"/>
    <property type="match status" value="1"/>
</dbReference>
<evidence type="ECO:0000313" key="8">
    <source>
        <dbReference type="EMBL" id="CAA6818592.1"/>
    </source>
</evidence>
<dbReference type="GO" id="GO:0031418">
    <property type="term" value="F:L-ascorbic acid binding"/>
    <property type="evidence" value="ECO:0007669"/>
    <property type="project" value="UniProtKB-KW"/>
</dbReference>
<keyword evidence="5" id="KW-0560">Oxidoreductase</keyword>
<evidence type="ECO:0000259" key="7">
    <source>
        <dbReference type="PROSITE" id="PS51471"/>
    </source>
</evidence>
<organism evidence="8">
    <name type="scientific">uncultured Sulfurovum sp</name>
    <dbReference type="NCBI Taxonomy" id="269237"/>
    <lineage>
        <taxon>Bacteria</taxon>
        <taxon>Pseudomonadati</taxon>
        <taxon>Campylobacterota</taxon>
        <taxon>Epsilonproteobacteria</taxon>
        <taxon>Campylobacterales</taxon>
        <taxon>Sulfurovaceae</taxon>
        <taxon>Sulfurovum</taxon>
        <taxon>environmental samples</taxon>
    </lineage>
</organism>
<dbReference type="GO" id="GO:0004656">
    <property type="term" value="F:procollagen-proline 4-dioxygenase activity"/>
    <property type="evidence" value="ECO:0007669"/>
    <property type="project" value="TreeGrafter"/>
</dbReference>
<dbReference type="Gene3D" id="2.60.120.620">
    <property type="entry name" value="q2cbj1_9rhob like domain"/>
    <property type="match status" value="1"/>
</dbReference>
<evidence type="ECO:0000256" key="5">
    <source>
        <dbReference type="ARBA" id="ARBA00023002"/>
    </source>
</evidence>
<dbReference type="SUPFAM" id="SSF51197">
    <property type="entry name" value="Clavaminate synthase-like"/>
    <property type="match status" value="1"/>
</dbReference>
<evidence type="ECO:0000256" key="6">
    <source>
        <dbReference type="ARBA" id="ARBA00023004"/>
    </source>
</evidence>
<dbReference type="SMART" id="SM00702">
    <property type="entry name" value="P4Hc"/>
    <property type="match status" value="1"/>
</dbReference>
<keyword evidence="6" id="KW-0408">Iron</keyword>
<dbReference type="PROSITE" id="PS51471">
    <property type="entry name" value="FE2OG_OXY"/>
    <property type="match status" value="1"/>
</dbReference>
<dbReference type="AlphaFoldDB" id="A0A6S6TCL8"/>
<proteinExistence type="predicted"/>
<keyword evidence="2" id="KW-0479">Metal-binding</keyword>
<dbReference type="GO" id="GO:0005506">
    <property type="term" value="F:iron ion binding"/>
    <property type="evidence" value="ECO:0007669"/>
    <property type="project" value="InterPro"/>
</dbReference>
<accession>A0A6S6TCL8</accession>
<dbReference type="InterPro" id="IPR006620">
    <property type="entry name" value="Pro_4_hyd_alph"/>
</dbReference>